<sequence length="237" mass="25879">MFAVFARHDLRGVGRDSLLAGMIAAPLVWIALVRWVTPMVADSYDIDLTPYYPVILTGFLLLTSAIVPGGLIALLVLDERDAHTLVALRTTPVPLRTYLAYRAMIAVVLATVFVVGTISASGLLPPDMILPLIPIGVLTGLSAVVICLTMLAFAHNKVEGLAVIRGIGLLVAGLPLIPFFIDSDWQLLFGLIPTYWPAKAFWVAWDDGIWWPYLAMGTVFHLLLAWPLSQRFTKSVS</sequence>
<keyword evidence="1" id="KW-0472">Membrane</keyword>
<organism evidence="2 3">
    <name type="scientific">Kibdelosporangium philippinense</name>
    <dbReference type="NCBI Taxonomy" id="211113"/>
    <lineage>
        <taxon>Bacteria</taxon>
        <taxon>Bacillati</taxon>
        <taxon>Actinomycetota</taxon>
        <taxon>Actinomycetes</taxon>
        <taxon>Pseudonocardiales</taxon>
        <taxon>Pseudonocardiaceae</taxon>
        <taxon>Kibdelosporangium</taxon>
    </lineage>
</organism>
<protein>
    <submittedName>
        <fullName evidence="2">ABC transporter permease</fullName>
    </submittedName>
</protein>
<feature type="transmembrane region" description="Helical" evidence="1">
    <location>
        <begin position="51"/>
        <end position="77"/>
    </location>
</feature>
<comment type="caution">
    <text evidence="2">The sequence shown here is derived from an EMBL/GenBank/DDBJ whole genome shotgun (WGS) entry which is preliminary data.</text>
</comment>
<name>A0ABS8ZFS5_9PSEU</name>
<dbReference type="EMBL" id="JAJVCN010000002">
    <property type="protein sequence ID" value="MCE7006683.1"/>
    <property type="molecule type" value="Genomic_DNA"/>
</dbReference>
<keyword evidence="3" id="KW-1185">Reference proteome</keyword>
<proteinExistence type="predicted"/>
<keyword evidence="1" id="KW-0812">Transmembrane</keyword>
<evidence type="ECO:0000313" key="3">
    <source>
        <dbReference type="Proteomes" id="UP001521150"/>
    </source>
</evidence>
<feature type="transmembrane region" description="Helical" evidence="1">
    <location>
        <begin position="98"/>
        <end position="120"/>
    </location>
</feature>
<keyword evidence="1" id="KW-1133">Transmembrane helix</keyword>
<feature type="transmembrane region" description="Helical" evidence="1">
    <location>
        <begin position="209"/>
        <end position="228"/>
    </location>
</feature>
<gene>
    <name evidence="2" type="ORF">LWC34_28210</name>
</gene>
<accession>A0ABS8ZFS5</accession>
<feature type="transmembrane region" description="Helical" evidence="1">
    <location>
        <begin position="17"/>
        <end position="36"/>
    </location>
</feature>
<reference evidence="2 3" key="1">
    <citation type="submission" date="2021-12" db="EMBL/GenBank/DDBJ databases">
        <title>Genome sequence of Kibdelosporangium philippinense ATCC 49844.</title>
        <authorList>
            <person name="Fedorov E.A."/>
            <person name="Omeragic M."/>
            <person name="Shalygina K.F."/>
            <person name="Maclea K.S."/>
        </authorList>
    </citation>
    <scope>NUCLEOTIDE SEQUENCE [LARGE SCALE GENOMIC DNA]</scope>
    <source>
        <strain evidence="2 3">ATCC 49844</strain>
    </source>
</reference>
<evidence type="ECO:0000313" key="2">
    <source>
        <dbReference type="EMBL" id="MCE7006683.1"/>
    </source>
</evidence>
<dbReference type="Proteomes" id="UP001521150">
    <property type="component" value="Unassembled WGS sequence"/>
</dbReference>
<feature type="transmembrane region" description="Helical" evidence="1">
    <location>
        <begin position="132"/>
        <end position="154"/>
    </location>
</feature>
<dbReference type="RefSeq" id="WP_233728132.1">
    <property type="nucleotide sequence ID" value="NZ_JAJVCN010000002.1"/>
</dbReference>
<evidence type="ECO:0000256" key="1">
    <source>
        <dbReference type="SAM" id="Phobius"/>
    </source>
</evidence>
<feature type="transmembrane region" description="Helical" evidence="1">
    <location>
        <begin position="161"/>
        <end position="181"/>
    </location>
</feature>